<gene>
    <name evidence="3" type="ORF">UJA718_LOCUS49400</name>
</gene>
<proteinExistence type="predicted"/>
<evidence type="ECO:0000313" key="3">
    <source>
        <dbReference type="EMBL" id="CAF4982761.1"/>
    </source>
</evidence>
<dbReference type="Proteomes" id="UP000663873">
    <property type="component" value="Unassembled WGS sequence"/>
</dbReference>
<accession>A0A821ZFV1</accession>
<dbReference type="AlphaFoldDB" id="A0A821ZFV1"/>
<dbReference type="Pfam" id="PF22916">
    <property type="entry name" value="UTP25_NTPase-like"/>
    <property type="match status" value="1"/>
</dbReference>
<feature type="non-terminal residue" evidence="3">
    <location>
        <position position="1"/>
    </location>
</feature>
<dbReference type="InterPro" id="IPR053940">
    <property type="entry name" value="UTP25_NTPase-like"/>
</dbReference>
<protein>
    <recommendedName>
        <fullName evidence="2">UTP25 NTP hydrolase-like domain-containing protein</fullName>
    </recommendedName>
</protein>
<keyword evidence="4" id="KW-1185">Reference proteome</keyword>
<reference evidence="3" key="1">
    <citation type="submission" date="2021-02" db="EMBL/GenBank/DDBJ databases">
        <authorList>
            <person name="Nowell W R."/>
        </authorList>
    </citation>
    <scope>NUCLEOTIDE SEQUENCE</scope>
</reference>
<dbReference type="InterPro" id="IPR010678">
    <property type="entry name" value="UTP25"/>
</dbReference>
<dbReference type="EMBL" id="CAJOBP010103541">
    <property type="protein sequence ID" value="CAF4982761.1"/>
    <property type="molecule type" value="Genomic_DNA"/>
</dbReference>
<evidence type="ECO:0000313" key="4">
    <source>
        <dbReference type="Proteomes" id="UP000663873"/>
    </source>
</evidence>
<dbReference type="PANTHER" id="PTHR12933:SF0">
    <property type="entry name" value="U3 SMALL NUCLEOLAR RNA-ASSOCIATED PROTEIN 25 HOMOLOG"/>
    <property type="match status" value="1"/>
</dbReference>
<dbReference type="GO" id="GO:0000462">
    <property type="term" value="P:maturation of SSU-rRNA from tricistronic rRNA transcript (SSU-rRNA, 5.8S rRNA, LSU-rRNA)"/>
    <property type="evidence" value="ECO:0007669"/>
    <property type="project" value="TreeGrafter"/>
</dbReference>
<feature type="non-terminal residue" evidence="3">
    <location>
        <position position="80"/>
    </location>
</feature>
<evidence type="ECO:0000256" key="1">
    <source>
        <dbReference type="SAM" id="MobiDB-lite"/>
    </source>
</evidence>
<feature type="domain" description="UTP25 NTP hydrolase-like" evidence="2">
    <location>
        <begin position="2"/>
        <end position="80"/>
    </location>
</feature>
<comment type="caution">
    <text evidence="3">The sequence shown here is derived from an EMBL/GenBank/DDBJ whole genome shotgun (WGS) entry which is preliminary data.</text>
</comment>
<organism evidence="3 4">
    <name type="scientific">Rotaria socialis</name>
    <dbReference type="NCBI Taxonomy" id="392032"/>
    <lineage>
        <taxon>Eukaryota</taxon>
        <taxon>Metazoa</taxon>
        <taxon>Spiralia</taxon>
        <taxon>Gnathifera</taxon>
        <taxon>Rotifera</taxon>
        <taxon>Eurotatoria</taxon>
        <taxon>Bdelloidea</taxon>
        <taxon>Philodinida</taxon>
        <taxon>Philodinidae</taxon>
        <taxon>Rotaria</taxon>
    </lineage>
</organism>
<name>A0A821ZFV1_9BILA</name>
<sequence length="80" mass="8993">FLIVSPVGLRTLLEKRRGKRKRNQSSDNSDSDSDDGTNNDNGSSSIADFLSSIESVYIDQLDVLSMQNLDHLFYILENLN</sequence>
<dbReference type="GO" id="GO:0032040">
    <property type="term" value="C:small-subunit processome"/>
    <property type="evidence" value="ECO:0007669"/>
    <property type="project" value="TreeGrafter"/>
</dbReference>
<evidence type="ECO:0000259" key="2">
    <source>
        <dbReference type="Pfam" id="PF22916"/>
    </source>
</evidence>
<feature type="region of interest" description="Disordered" evidence="1">
    <location>
        <begin position="15"/>
        <end position="43"/>
    </location>
</feature>
<dbReference type="GO" id="GO:0034511">
    <property type="term" value="F:U3 snoRNA binding"/>
    <property type="evidence" value="ECO:0007669"/>
    <property type="project" value="InterPro"/>
</dbReference>
<dbReference type="GO" id="GO:0019843">
    <property type="term" value="F:rRNA binding"/>
    <property type="evidence" value="ECO:0007669"/>
    <property type="project" value="TreeGrafter"/>
</dbReference>
<dbReference type="PANTHER" id="PTHR12933">
    <property type="entry name" value="ORF PROTEIN-RELATED"/>
    <property type="match status" value="1"/>
</dbReference>